<dbReference type="AlphaFoldDB" id="A0A3D9BYD9"/>
<dbReference type="Proteomes" id="UP000257131">
    <property type="component" value="Unassembled WGS sequence"/>
</dbReference>
<dbReference type="SUPFAM" id="SSF46626">
    <property type="entry name" value="Cytochrome c"/>
    <property type="match status" value="1"/>
</dbReference>
<protein>
    <submittedName>
        <fullName evidence="7">Cytochrome c</fullName>
    </submittedName>
</protein>
<evidence type="ECO:0000256" key="2">
    <source>
        <dbReference type="ARBA" id="ARBA00022723"/>
    </source>
</evidence>
<dbReference type="GO" id="GO:0009055">
    <property type="term" value="F:electron transfer activity"/>
    <property type="evidence" value="ECO:0007669"/>
    <property type="project" value="InterPro"/>
</dbReference>
<keyword evidence="8" id="KW-1185">Reference proteome</keyword>
<dbReference type="GO" id="GO:0046872">
    <property type="term" value="F:metal ion binding"/>
    <property type="evidence" value="ECO:0007669"/>
    <property type="project" value="UniProtKB-KW"/>
</dbReference>
<name>A0A3D9BYD9_9RHOB</name>
<evidence type="ECO:0000256" key="5">
    <source>
        <dbReference type="SAM" id="SignalP"/>
    </source>
</evidence>
<dbReference type="InterPro" id="IPR036909">
    <property type="entry name" value="Cyt_c-like_dom_sf"/>
</dbReference>
<dbReference type="PROSITE" id="PS51007">
    <property type="entry name" value="CYTC"/>
    <property type="match status" value="1"/>
</dbReference>
<keyword evidence="5" id="KW-0732">Signal</keyword>
<organism evidence="7 8">
    <name type="scientific">Rhodosalinus sediminis</name>
    <dbReference type="NCBI Taxonomy" id="1940533"/>
    <lineage>
        <taxon>Bacteria</taxon>
        <taxon>Pseudomonadati</taxon>
        <taxon>Pseudomonadota</taxon>
        <taxon>Alphaproteobacteria</taxon>
        <taxon>Rhodobacterales</taxon>
        <taxon>Paracoccaceae</taxon>
        <taxon>Rhodosalinus</taxon>
    </lineage>
</organism>
<reference evidence="7 8" key="1">
    <citation type="journal article" date="2017" name="Int. J. Syst. Evol. Microbiol.">
        <title>Rhodosalinus sediminis gen. nov., sp. nov., isolated from marine saltern.</title>
        <authorList>
            <person name="Guo L.Y."/>
            <person name="Ling S.K."/>
            <person name="Li C.M."/>
            <person name="Chen G.J."/>
            <person name="Du Z.J."/>
        </authorList>
    </citation>
    <scope>NUCLEOTIDE SEQUENCE [LARGE SCALE GENOMIC DNA]</scope>
    <source>
        <strain evidence="7 8">WDN1C137</strain>
    </source>
</reference>
<proteinExistence type="predicted"/>
<feature type="chain" id="PRO_5017630398" evidence="5">
    <location>
        <begin position="21"/>
        <end position="139"/>
    </location>
</feature>
<feature type="domain" description="Cytochrome c" evidence="6">
    <location>
        <begin position="22"/>
        <end position="117"/>
    </location>
</feature>
<keyword evidence="1 4" id="KW-0349">Heme</keyword>
<evidence type="ECO:0000313" key="7">
    <source>
        <dbReference type="EMBL" id="REC58524.1"/>
    </source>
</evidence>
<dbReference type="GO" id="GO:0020037">
    <property type="term" value="F:heme binding"/>
    <property type="evidence" value="ECO:0007669"/>
    <property type="project" value="InterPro"/>
</dbReference>
<evidence type="ECO:0000256" key="1">
    <source>
        <dbReference type="ARBA" id="ARBA00022617"/>
    </source>
</evidence>
<keyword evidence="3 4" id="KW-0408">Iron</keyword>
<evidence type="ECO:0000256" key="4">
    <source>
        <dbReference type="PROSITE-ProRule" id="PRU00433"/>
    </source>
</evidence>
<feature type="signal peptide" evidence="5">
    <location>
        <begin position="1"/>
        <end position="20"/>
    </location>
</feature>
<accession>A0A3D9BYD9</accession>
<dbReference type="RefSeq" id="WP_115978354.1">
    <property type="nucleotide sequence ID" value="NZ_QOHR01000002.1"/>
</dbReference>
<evidence type="ECO:0000259" key="6">
    <source>
        <dbReference type="PROSITE" id="PS51007"/>
    </source>
</evidence>
<sequence>MRGSFIAAATAAALAGHVAAAQEMTLGEAEYLNSCAKCHGASGAGDGVLAGYLTAEVPGLTRLQAENGGVFPVARMYDVIENSVSVEGHGSSEMPAWGMRYKYRANRALGEYAGPADREAYIEARILALIEHISSLQTE</sequence>
<dbReference type="Gene3D" id="1.10.760.10">
    <property type="entry name" value="Cytochrome c-like domain"/>
    <property type="match status" value="1"/>
</dbReference>
<keyword evidence="2 4" id="KW-0479">Metal-binding</keyword>
<dbReference type="InterPro" id="IPR009056">
    <property type="entry name" value="Cyt_c-like_dom"/>
</dbReference>
<evidence type="ECO:0000313" key="8">
    <source>
        <dbReference type="Proteomes" id="UP000257131"/>
    </source>
</evidence>
<dbReference type="EMBL" id="QOHR01000002">
    <property type="protein sequence ID" value="REC58524.1"/>
    <property type="molecule type" value="Genomic_DNA"/>
</dbReference>
<comment type="caution">
    <text evidence="7">The sequence shown here is derived from an EMBL/GenBank/DDBJ whole genome shotgun (WGS) entry which is preliminary data.</text>
</comment>
<dbReference type="OrthoDB" id="5514238at2"/>
<gene>
    <name evidence="7" type="ORF">DRV84_02895</name>
</gene>
<evidence type="ECO:0000256" key="3">
    <source>
        <dbReference type="ARBA" id="ARBA00023004"/>
    </source>
</evidence>